<evidence type="ECO:0000313" key="3">
    <source>
        <dbReference type="Proteomes" id="UP000052978"/>
    </source>
</evidence>
<sequence>MPNNHELPNSSELFHRLEAAVDRPASLHLRARTYLSPDEVAAEGGGRFFLELVAEKHEGAQRLEAVKPARWRLLFQDELPPPREEEDGREKEKHQ</sequence>
<organism evidence="2 3">
    <name type="scientific">Myotis brandtii</name>
    <name type="common">Brandt's bat</name>
    <dbReference type="NCBI Taxonomy" id="109478"/>
    <lineage>
        <taxon>Eukaryota</taxon>
        <taxon>Metazoa</taxon>
        <taxon>Chordata</taxon>
        <taxon>Craniata</taxon>
        <taxon>Vertebrata</taxon>
        <taxon>Euteleostomi</taxon>
        <taxon>Mammalia</taxon>
        <taxon>Eutheria</taxon>
        <taxon>Laurasiatheria</taxon>
        <taxon>Chiroptera</taxon>
        <taxon>Yangochiroptera</taxon>
        <taxon>Vespertilionidae</taxon>
        <taxon>Myotis</taxon>
    </lineage>
</organism>
<evidence type="ECO:0000313" key="2">
    <source>
        <dbReference type="EMBL" id="EPQ08509.1"/>
    </source>
</evidence>
<dbReference type="EMBL" id="KE162497">
    <property type="protein sequence ID" value="EPQ08509.1"/>
    <property type="molecule type" value="Genomic_DNA"/>
</dbReference>
<feature type="compositionally biased region" description="Basic and acidic residues" evidence="1">
    <location>
        <begin position="80"/>
        <end position="95"/>
    </location>
</feature>
<dbReference type="AlphaFoldDB" id="S7MVI7"/>
<reference evidence="2 3" key="1">
    <citation type="journal article" date="2013" name="Nat. Commun.">
        <title>Genome analysis reveals insights into physiology and longevity of the Brandt's bat Myotis brandtii.</title>
        <authorList>
            <person name="Seim I."/>
            <person name="Fang X."/>
            <person name="Xiong Z."/>
            <person name="Lobanov A.V."/>
            <person name="Huang Z."/>
            <person name="Ma S."/>
            <person name="Feng Y."/>
            <person name="Turanov A.A."/>
            <person name="Zhu Y."/>
            <person name="Lenz T.L."/>
            <person name="Gerashchenko M.V."/>
            <person name="Fan D."/>
            <person name="Hee Yim S."/>
            <person name="Yao X."/>
            <person name="Jordan D."/>
            <person name="Xiong Y."/>
            <person name="Ma Y."/>
            <person name="Lyapunov A.N."/>
            <person name="Chen G."/>
            <person name="Kulakova O.I."/>
            <person name="Sun Y."/>
            <person name="Lee S.G."/>
            <person name="Bronson R.T."/>
            <person name="Moskalev A.A."/>
            <person name="Sunyaev S.R."/>
            <person name="Zhang G."/>
            <person name="Krogh A."/>
            <person name="Wang J."/>
            <person name="Gladyshev V.N."/>
        </authorList>
    </citation>
    <scope>NUCLEOTIDE SEQUENCE [LARGE SCALE GENOMIC DNA]</scope>
</reference>
<keyword evidence="3" id="KW-1185">Reference proteome</keyword>
<protein>
    <submittedName>
        <fullName evidence="2">Ferritin light chain 2</fullName>
    </submittedName>
</protein>
<evidence type="ECO:0000256" key="1">
    <source>
        <dbReference type="SAM" id="MobiDB-lite"/>
    </source>
</evidence>
<gene>
    <name evidence="2" type="ORF">D623_10031861</name>
</gene>
<name>S7MVI7_MYOBR</name>
<feature type="region of interest" description="Disordered" evidence="1">
    <location>
        <begin position="76"/>
        <end position="95"/>
    </location>
</feature>
<accession>S7MVI7</accession>
<proteinExistence type="predicted"/>
<dbReference type="Proteomes" id="UP000052978">
    <property type="component" value="Unassembled WGS sequence"/>
</dbReference>